<comment type="subcellular location">
    <subcellularLocation>
        <location evidence="1">Membrane</location>
        <topology evidence="1">Multi-pass membrane protein</topology>
    </subcellularLocation>
</comment>
<reference evidence="16 17" key="1">
    <citation type="submission" date="2017-09" db="EMBL/GenBank/DDBJ databases">
        <title>Bacterial strain isolated from the female urinary microbiota.</title>
        <authorList>
            <person name="Thomas-White K."/>
            <person name="Kumar N."/>
            <person name="Forster S."/>
            <person name="Putonti C."/>
            <person name="Lawley T."/>
            <person name="Wolfe A.J."/>
        </authorList>
    </citation>
    <scope>NUCLEOTIDE SEQUENCE [LARGE SCALE GENOMIC DNA]</scope>
    <source>
        <strain evidence="16 17">UMB1301</strain>
    </source>
</reference>
<evidence type="ECO:0000256" key="4">
    <source>
        <dbReference type="ARBA" id="ARBA00022679"/>
    </source>
</evidence>
<feature type="transmembrane region" description="Helical" evidence="14">
    <location>
        <begin position="45"/>
        <end position="65"/>
    </location>
</feature>
<dbReference type="RefSeq" id="WP_102238787.1">
    <property type="nucleotide sequence ID" value="NZ_JAFBCP010000001.1"/>
</dbReference>
<keyword evidence="4 12" id="KW-0808">Transferase</keyword>
<dbReference type="InterPro" id="IPR000462">
    <property type="entry name" value="CDP-OH_P_trans"/>
</dbReference>
<dbReference type="EMBL" id="PNHK01000002">
    <property type="protein sequence ID" value="PMD05770.1"/>
    <property type="molecule type" value="Genomic_DNA"/>
</dbReference>
<organism evidence="16 17">
    <name type="scientific">Brevibacterium paucivorans</name>
    <dbReference type="NCBI Taxonomy" id="170994"/>
    <lineage>
        <taxon>Bacteria</taxon>
        <taxon>Bacillati</taxon>
        <taxon>Actinomycetota</taxon>
        <taxon>Actinomycetes</taxon>
        <taxon>Micrococcales</taxon>
        <taxon>Brevibacteriaceae</taxon>
        <taxon>Brevibacterium</taxon>
    </lineage>
</organism>
<dbReference type="Proteomes" id="UP000809290">
    <property type="component" value="Unassembled WGS sequence"/>
</dbReference>
<evidence type="ECO:0000256" key="10">
    <source>
        <dbReference type="ARBA" id="ARBA00023264"/>
    </source>
</evidence>
<evidence type="ECO:0000256" key="3">
    <source>
        <dbReference type="ARBA" id="ARBA00022516"/>
    </source>
</evidence>
<evidence type="ECO:0000256" key="1">
    <source>
        <dbReference type="ARBA" id="ARBA00004141"/>
    </source>
</evidence>
<keyword evidence="5 14" id="KW-0812">Transmembrane</keyword>
<proteinExistence type="inferred from homology"/>
<dbReference type="PANTHER" id="PTHR14269:SF52">
    <property type="entry name" value="PHOSPHATIDYLGLYCEROPHOSPHATE SYNTHASE-RELATED"/>
    <property type="match status" value="1"/>
</dbReference>
<dbReference type="Gene3D" id="1.20.120.1760">
    <property type="match status" value="1"/>
</dbReference>
<evidence type="ECO:0000256" key="2">
    <source>
        <dbReference type="ARBA" id="ARBA00010441"/>
    </source>
</evidence>
<evidence type="ECO:0000256" key="9">
    <source>
        <dbReference type="ARBA" id="ARBA00023209"/>
    </source>
</evidence>
<protein>
    <recommendedName>
        <fullName evidence="11">CDP-diacylglycerol--glycerol-3-phosphate 3-phosphatidyltransferase</fullName>
        <ecNumber evidence="11">2.7.8.5</ecNumber>
    </recommendedName>
</protein>
<evidence type="ECO:0000256" key="6">
    <source>
        <dbReference type="ARBA" id="ARBA00022989"/>
    </source>
</evidence>
<dbReference type="GO" id="GO:0046474">
    <property type="term" value="P:glycerophospholipid biosynthetic process"/>
    <property type="evidence" value="ECO:0007669"/>
    <property type="project" value="TreeGrafter"/>
</dbReference>
<dbReference type="EMBL" id="JAFBCP010000001">
    <property type="protein sequence ID" value="MBM7817127.1"/>
    <property type="molecule type" value="Genomic_DNA"/>
</dbReference>
<evidence type="ECO:0000313" key="16">
    <source>
        <dbReference type="EMBL" id="PMD05770.1"/>
    </source>
</evidence>
<dbReference type="Pfam" id="PF01066">
    <property type="entry name" value="CDP-OH_P_transf"/>
    <property type="match status" value="1"/>
</dbReference>
<evidence type="ECO:0000256" key="12">
    <source>
        <dbReference type="RuleBase" id="RU003750"/>
    </source>
</evidence>
<evidence type="ECO:0000313" key="15">
    <source>
        <dbReference type="EMBL" id="MBM7817127.1"/>
    </source>
</evidence>
<keyword evidence="3" id="KW-0444">Lipid biosynthesis</keyword>
<evidence type="ECO:0000256" key="7">
    <source>
        <dbReference type="ARBA" id="ARBA00023098"/>
    </source>
</evidence>
<feature type="region of interest" description="Disordered" evidence="13">
    <location>
        <begin position="225"/>
        <end position="268"/>
    </location>
</feature>
<dbReference type="UniPathway" id="UPA00085"/>
<dbReference type="InterPro" id="IPR050324">
    <property type="entry name" value="CDP-alcohol_PTase-I"/>
</dbReference>
<feature type="compositionally biased region" description="Polar residues" evidence="13">
    <location>
        <begin position="10"/>
        <end position="24"/>
    </location>
</feature>
<dbReference type="GO" id="GO:0008444">
    <property type="term" value="F:CDP-diacylglycerol-glycerol-3-phosphate 3-phosphatidyltransferase activity"/>
    <property type="evidence" value="ECO:0007669"/>
    <property type="project" value="UniProtKB-UniRule"/>
</dbReference>
<evidence type="ECO:0000313" key="17">
    <source>
        <dbReference type="Proteomes" id="UP000235598"/>
    </source>
</evidence>
<reference evidence="15 18" key="2">
    <citation type="submission" date="2021-01" db="EMBL/GenBank/DDBJ databases">
        <title>Sequencing the genomes of 1000 actinobacteria strains.</title>
        <authorList>
            <person name="Klenk H.-P."/>
        </authorList>
    </citation>
    <scope>NUCLEOTIDE SEQUENCE [LARGE SCALE GENOMIC DNA]</scope>
    <source>
        <strain evidence="15 18">DSM 13657</strain>
    </source>
</reference>
<keyword evidence="6 14" id="KW-1133">Transmembrane helix</keyword>
<dbReference type="NCBIfam" id="TIGR00560">
    <property type="entry name" value="pgsA"/>
    <property type="match status" value="1"/>
</dbReference>
<dbReference type="PROSITE" id="PS00379">
    <property type="entry name" value="CDP_ALCOHOL_P_TRANSF"/>
    <property type="match status" value="1"/>
</dbReference>
<feature type="transmembrane region" description="Helical" evidence="14">
    <location>
        <begin position="109"/>
        <end position="130"/>
    </location>
</feature>
<dbReference type="OrthoDB" id="9796672at2"/>
<feature type="compositionally biased region" description="Polar residues" evidence="13">
    <location>
        <begin position="254"/>
        <end position="268"/>
    </location>
</feature>
<gene>
    <name evidence="16" type="primary">pgsA</name>
    <name evidence="16" type="ORF">CJ199_07165</name>
    <name evidence="15" type="ORF">JOE56_001821</name>
</gene>
<feature type="region of interest" description="Disordered" evidence="13">
    <location>
        <begin position="1"/>
        <end position="37"/>
    </location>
</feature>
<dbReference type="AlphaFoldDB" id="A0A2N6VNP6"/>
<keyword evidence="8 14" id="KW-0472">Membrane</keyword>
<dbReference type="EC" id="2.7.8.5" evidence="11"/>
<dbReference type="GO" id="GO:0016020">
    <property type="term" value="C:membrane"/>
    <property type="evidence" value="ECO:0007669"/>
    <property type="project" value="UniProtKB-SubCell"/>
</dbReference>
<feature type="transmembrane region" description="Helical" evidence="14">
    <location>
        <begin position="167"/>
        <end position="186"/>
    </location>
</feature>
<keyword evidence="18" id="KW-1185">Reference proteome</keyword>
<evidence type="ECO:0000313" key="18">
    <source>
        <dbReference type="Proteomes" id="UP000809290"/>
    </source>
</evidence>
<keyword evidence="7" id="KW-0443">Lipid metabolism</keyword>
<evidence type="ECO:0000256" key="13">
    <source>
        <dbReference type="SAM" id="MobiDB-lite"/>
    </source>
</evidence>
<sequence>MSTPDRKQGQPETTSAGQPETTSATRKERNRAAATRTRMQHVPNALTVLRIIMVPVFAVLLLMHGGQDPTLRWWALGVFLVAMFTDKLDGDIARKYNIVSNFGKLADPIADKALMAAAFIGLAIVGALPWWVPVVILVREIGITVMRMFMLKYEVMPASRGGKIKTVLQTVTVALYIAALPLAVVAPAGFMFVYAIIAGFALTLTVVVTVLTGVDYVLQAQKIKKEAGQSEADANATNTSGATSKDAKPDVNPDANSTDTSGKAPNGR</sequence>
<dbReference type="Proteomes" id="UP000235598">
    <property type="component" value="Unassembled WGS sequence"/>
</dbReference>
<evidence type="ECO:0000256" key="5">
    <source>
        <dbReference type="ARBA" id="ARBA00022692"/>
    </source>
</evidence>
<comment type="similarity">
    <text evidence="2 12">Belongs to the CDP-alcohol phosphatidyltransferase class-I family.</text>
</comment>
<dbReference type="PANTHER" id="PTHR14269">
    <property type="entry name" value="CDP-DIACYLGLYCEROL--GLYCEROL-3-PHOSPHATE 3-PHOSPHATIDYLTRANSFERASE-RELATED"/>
    <property type="match status" value="1"/>
</dbReference>
<accession>A0A2N6VNP6</accession>
<dbReference type="InterPro" id="IPR043130">
    <property type="entry name" value="CDP-OH_PTrfase_TM_dom"/>
</dbReference>
<dbReference type="InterPro" id="IPR048254">
    <property type="entry name" value="CDP_ALCOHOL_P_TRANSF_CS"/>
</dbReference>
<feature type="transmembrane region" description="Helical" evidence="14">
    <location>
        <begin position="192"/>
        <end position="218"/>
    </location>
</feature>
<name>A0A2N6VNP6_9MICO</name>
<comment type="caution">
    <text evidence="16">The sequence shown here is derived from an EMBL/GenBank/DDBJ whole genome shotgun (WGS) entry which is preliminary data.</text>
</comment>
<evidence type="ECO:0000256" key="14">
    <source>
        <dbReference type="SAM" id="Phobius"/>
    </source>
</evidence>
<keyword evidence="10" id="KW-1208">Phospholipid metabolism</keyword>
<evidence type="ECO:0000256" key="8">
    <source>
        <dbReference type="ARBA" id="ARBA00023136"/>
    </source>
</evidence>
<evidence type="ECO:0000256" key="11">
    <source>
        <dbReference type="NCBIfam" id="TIGR00560"/>
    </source>
</evidence>
<dbReference type="InterPro" id="IPR004570">
    <property type="entry name" value="Phosphatidylglycerol_P_synth"/>
</dbReference>
<keyword evidence="9" id="KW-0594">Phospholipid biosynthesis</keyword>